<evidence type="ECO:0000313" key="4">
    <source>
        <dbReference type="Proteomes" id="UP000234181"/>
    </source>
</evidence>
<dbReference type="AlphaFoldDB" id="A0AB38E0D0"/>
<organism evidence="2 3">
    <name type="scientific">Xanthomonas campestris pv. phaseoli</name>
    <dbReference type="NCBI Taxonomy" id="317013"/>
    <lineage>
        <taxon>Bacteria</taxon>
        <taxon>Pseudomonadati</taxon>
        <taxon>Pseudomonadota</taxon>
        <taxon>Gammaproteobacteria</taxon>
        <taxon>Lysobacterales</taxon>
        <taxon>Lysobacteraceae</taxon>
        <taxon>Xanthomonas</taxon>
    </lineage>
</organism>
<dbReference type="Proteomes" id="UP000234181">
    <property type="component" value="Unassembled WGS sequence"/>
</dbReference>
<dbReference type="EMBL" id="OCYT01000098">
    <property type="protein sequence ID" value="SON81805.1"/>
    <property type="molecule type" value="Genomic_DNA"/>
</dbReference>
<evidence type="ECO:0000313" key="2">
    <source>
        <dbReference type="EMBL" id="SON89134.1"/>
    </source>
</evidence>
<protein>
    <submittedName>
        <fullName evidence="2">Uncharacterized protein</fullName>
    </submittedName>
</protein>
<reference evidence="3 4" key="1">
    <citation type="submission" date="2017-10" db="EMBL/GenBank/DDBJ databases">
        <authorList>
            <person name="Regsiter A."/>
            <person name="William W."/>
        </authorList>
    </citation>
    <scope>NUCLEOTIDE SEQUENCE [LARGE SCALE GENOMIC DNA]</scope>
    <source>
        <strain evidence="1 4">CFBP6984</strain>
        <strain evidence="2 3">CFBP7430</strain>
    </source>
</reference>
<evidence type="ECO:0000313" key="1">
    <source>
        <dbReference type="EMBL" id="SON81805.1"/>
    </source>
</evidence>
<keyword evidence="4" id="KW-1185">Reference proteome</keyword>
<evidence type="ECO:0000313" key="3">
    <source>
        <dbReference type="Proteomes" id="UP000234166"/>
    </source>
</evidence>
<dbReference type="Proteomes" id="UP000234166">
    <property type="component" value="Unassembled WGS sequence"/>
</dbReference>
<proteinExistence type="predicted"/>
<dbReference type="AntiFam" id="ANF00041">
    <property type="entry name" value="Antisense to RNaseP"/>
</dbReference>
<accession>A0AB38E0D0</accession>
<sequence>MECPERDPRFVPPAAVRNVGALALGDAQSKAAEPAGKPGSVVDSHSSRRYVTAALKQPTRIQRGPRQWIPIWSCSRWGLPCRSVTGLAVRSYRTISPLPAPRRERRRYLSVALSVGLRRPGVTWHLALWSPDFPRHSCE</sequence>
<gene>
    <name evidence="1" type="ORF">XAP6984_420177</name>
    <name evidence="2" type="ORF">XAP7430_400195</name>
</gene>
<name>A0AB38E0D0_XANCH</name>
<dbReference type="EMBL" id="OCYS01000095">
    <property type="protein sequence ID" value="SON89134.1"/>
    <property type="molecule type" value="Genomic_DNA"/>
</dbReference>
<comment type="caution">
    <text evidence="2">The sequence shown here is derived from an EMBL/GenBank/DDBJ whole genome shotgun (WGS) entry which is preliminary data.</text>
</comment>